<evidence type="ECO:0000313" key="3">
    <source>
        <dbReference type="Proteomes" id="UP000269289"/>
    </source>
</evidence>
<name>A0A3M2IXV5_9CELL</name>
<dbReference type="RefSeq" id="WP_122150403.1">
    <property type="nucleotide sequence ID" value="NZ_RFFI01000095.1"/>
</dbReference>
<reference evidence="2 3" key="1">
    <citation type="submission" date="2018-10" db="EMBL/GenBank/DDBJ databases">
        <title>Isolation, diversity and antifungal activity of actinobacteria from wheat.</title>
        <authorList>
            <person name="Han C."/>
        </authorList>
    </citation>
    <scope>NUCLEOTIDE SEQUENCE [LARGE SCALE GENOMIC DNA]</scope>
    <source>
        <strain evidence="2 3">NEAU-YY56</strain>
    </source>
</reference>
<proteinExistence type="predicted"/>
<keyword evidence="3" id="KW-1185">Reference proteome</keyword>
<comment type="caution">
    <text evidence="2">The sequence shown here is derived from an EMBL/GenBank/DDBJ whole genome shotgun (WGS) entry which is preliminary data.</text>
</comment>
<feature type="compositionally biased region" description="Basic and acidic residues" evidence="1">
    <location>
        <begin position="19"/>
        <end position="29"/>
    </location>
</feature>
<evidence type="ECO:0000256" key="1">
    <source>
        <dbReference type="SAM" id="MobiDB-lite"/>
    </source>
</evidence>
<sequence length="142" mass="15275">MSADTGRVEALDAAPLADEQPRHDLHDLAGDPGTGAGSGESGWLAVLADMESAADRAEQRLRVGADEEPAASVALTEPWRLPRGLGALPRHLAARAGALVERQHELMRRTADQMDDHRRRLRATDALRTRAAVSPVYLDVEG</sequence>
<protein>
    <submittedName>
        <fullName evidence="2">Uncharacterized protein</fullName>
    </submittedName>
</protein>
<feature type="region of interest" description="Disordered" evidence="1">
    <location>
        <begin position="1"/>
        <end position="43"/>
    </location>
</feature>
<feature type="compositionally biased region" description="Basic and acidic residues" evidence="1">
    <location>
        <begin position="1"/>
        <end position="10"/>
    </location>
</feature>
<dbReference type="EMBL" id="RFFI01000095">
    <property type="protein sequence ID" value="RMI06757.1"/>
    <property type="molecule type" value="Genomic_DNA"/>
</dbReference>
<gene>
    <name evidence="2" type="ORF">EBM89_15255</name>
</gene>
<organism evidence="2 3">
    <name type="scientific">Cellulomonas triticagri</name>
    <dbReference type="NCBI Taxonomy" id="2483352"/>
    <lineage>
        <taxon>Bacteria</taxon>
        <taxon>Bacillati</taxon>
        <taxon>Actinomycetota</taxon>
        <taxon>Actinomycetes</taxon>
        <taxon>Micrococcales</taxon>
        <taxon>Cellulomonadaceae</taxon>
        <taxon>Cellulomonas</taxon>
    </lineage>
</organism>
<evidence type="ECO:0000313" key="2">
    <source>
        <dbReference type="EMBL" id="RMI06757.1"/>
    </source>
</evidence>
<dbReference type="AlphaFoldDB" id="A0A3M2IXV5"/>
<dbReference type="Proteomes" id="UP000269289">
    <property type="component" value="Unassembled WGS sequence"/>
</dbReference>
<accession>A0A3M2IXV5</accession>